<dbReference type="GO" id="GO:0050660">
    <property type="term" value="F:flavin adenine dinucleotide binding"/>
    <property type="evidence" value="ECO:0007669"/>
    <property type="project" value="InterPro"/>
</dbReference>
<dbReference type="Gene3D" id="1.10.540.10">
    <property type="entry name" value="Acyl-CoA dehydrogenase/oxidase, N-terminal domain"/>
    <property type="match status" value="1"/>
</dbReference>
<protein>
    <recommendedName>
        <fullName evidence="2">Acyl-CoA dehydrogenase</fullName>
    </recommendedName>
</protein>
<dbReference type="SUPFAM" id="SSF56645">
    <property type="entry name" value="Acyl-CoA dehydrogenase NM domain-like"/>
    <property type="match status" value="1"/>
</dbReference>
<gene>
    <name evidence="1" type="ORF">WDJ50_14685</name>
</gene>
<dbReference type="InterPro" id="IPR009100">
    <property type="entry name" value="AcylCoA_DH/oxidase_NM_dom_sf"/>
</dbReference>
<proteinExistence type="predicted"/>
<evidence type="ECO:0008006" key="2">
    <source>
        <dbReference type="Google" id="ProtNLM"/>
    </source>
</evidence>
<dbReference type="AlphaFoldDB" id="A0AAU6Q7B8"/>
<sequence length="92" mass="9803">MTLPVPPTLFRTAHPHPGSALERAYHLVDQLAGSALQRDRDPGPPATEVQALRSARLLDLTVPRAHGGQGADWPSALEIVRVLSHDGSGNLT</sequence>
<accession>A0AAU6Q7B8</accession>
<dbReference type="InterPro" id="IPR037069">
    <property type="entry name" value="AcylCoA_DH/ox_N_sf"/>
</dbReference>
<dbReference type="RefSeq" id="WP_339097782.1">
    <property type="nucleotide sequence ID" value="NZ_CP149783.1"/>
</dbReference>
<organism evidence="1">
    <name type="scientific">Deinococcus sp. VB142</name>
    <dbReference type="NCBI Taxonomy" id="3112952"/>
    <lineage>
        <taxon>Bacteria</taxon>
        <taxon>Thermotogati</taxon>
        <taxon>Deinococcota</taxon>
        <taxon>Deinococci</taxon>
        <taxon>Deinococcales</taxon>
        <taxon>Deinococcaceae</taxon>
        <taxon>Deinococcus</taxon>
    </lineage>
</organism>
<evidence type="ECO:0000313" key="1">
    <source>
        <dbReference type="EMBL" id="WYF46312.1"/>
    </source>
</evidence>
<name>A0AAU6Q7B8_9DEIO</name>
<dbReference type="GO" id="GO:0016627">
    <property type="term" value="F:oxidoreductase activity, acting on the CH-CH group of donors"/>
    <property type="evidence" value="ECO:0007669"/>
    <property type="project" value="InterPro"/>
</dbReference>
<reference evidence="1" key="1">
    <citation type="submission" date="2024-03" db="EMBL/GenBank/DDBJ databases">
        <title>Deinococcus weizhi sp. nov., isolated from human skin.</title>
        <authorList>
            <person name="Wei Z."/>
            <person name="Tian F."/>
            <person name="Yang C."/>
            <person name="Xin L.T."/>
            <person name="Wen Z.J."/>
            <person name="Lan K.C."/>
            <person name="Yu L."/>
            <person name="Zhe W."/>
            <person name="Dan F.D."/>
            <person name="Jun W."/>
            <person name="Rui Z."/>
            <person name="Yong X.J."/>
            <person name="Ting Y."/>
            <person name="Wei X."/>
            <person name="Xu Z.G."/>
            <person name="Xin Z."/>
            <person name="Dong F.G."/>
            <person name="Ni X.M."/>
            <person name="Zheng M.G."/>
            <person name="Chun Y."/>
            <person name="Qian W.X."/>
        </authorList>
    </citation>
    <scope>NUCLEOTIDE SEQUENCE</scope>
    <source>
        <strain evidence="1">VB142</strain>
    </source>
</reference>
<dbReference type="EMBL" id="CP149783">
    <property type="protein sequence ID" value="WYF46312.1"/>
    <property type="molecule type" value="Genomic_DNA"/>
</dbReference>